<organism evidence="1 2">
    <name type="scientific">Zopfia rhizophila CBS 207.26</name>
    <dbReference type="NCBI Taxonomy" id="1314779"/>
    <lineage>
        <taxon>Eukaryota</taxon>
        <taxon>Fungi</taxon>
        <taxon>Dikarya</taxon>
        <taxon>Ascomycota</taxon>
        <taxon>Pezizomycotina</taxon>
        <taxon>Dothideomycetes</taxon>
        <taxon>Dothideomycetes incertae sedis</taxon>
        <taxon>Zopfiaceae</taxon>
        <taxon>Zopfia</taxon>
    </lineage>
</organism>
<dbReference type="Gene3D" id="3.10.10.10">
    <property type="entry name" value="HIV Type 1 Reverse Transcriptase, subunit A, domain 1"/>
    <property type="match status" value="1"/>
</dbReference>
<name>A0A6A6DC57_9PEZI</name>
<reference evidence="1" key="1">
    <citation type="journal article" date="2020" name="Stud. Mycol.">
        <title>101 Dothideomycetes genomes: a test case for predicting lifestyles and emergence of pathogens.</title>
        <authorList>
            <person name="Haridas S."/>
            <person name="Albert R."/>
            <person name="Binder M."/>
            <person name="Bloem J."/>
            <person name="Labutti K."/>
            <person name="Salamov A."/>
            <person name="Andreopoulos B."/>
            <person name="Baker S."/>
            <person name="Barry K."/>
            <person name="Bills G."/>
            <person name="Bluhm B."/>
            <person name="Cannon C."/>
            <person name="Castanera R."/>
            <person name="Culley D."/>
            <person name="Daum C."/>
            <person name="Ezra D."/>
            <person name="Gonzalez J."/>
            <person name="Henrissat B."/>
            <person name="Kuo A."/>
            <person name="Liang C."/>
            <person name="Lipzen A."/>
            <person name="Lutzoni F."/>
            <person name="Magnuson J."/>
            <person name="Mondo S."/>
            <person name="Nolan M."/>
            <person name="Ohm R."/>
            <person name="Pangilinan J."/>
            <person name="Park H.-J."/>
            <person name="Ramirez L."/>
            <person name="Alfaro M."/>
            <person name="Sun H."/>
            <person name="Tritt A."/>
            <person name="Yoshinaga Y."/>
            <person name="Zwiers L.-H."/>
            <person name="Turgeon B."/>
            <person name="Goodwin S."/>
            <person name="Spatafora J."/>
            <person name="Crous P."/>
            <person name="Grigoriev I."/>
        </authorList>
    </citation>
    <scope>NUCLEOTIDE SEQUENCE</scope>
    <source>
        <strain evidence="1">CBS 207.26</strain>
    </source>
</reference>
<protein>
    <submittedName>
        <fullName evidence="1">Uncharacterized protein</fullName>
    </submittedName>
</protein>
<keyword evidence="2" id="KW-1185">Reference proteome</keyword>
<dbReference type="AlphaFoldDB" id="A0A6A6DC57"/>
<dbReference type="EMBL" id="ML994696">
    <property type="protein sequence ID" value="KAF2177007.1"/>
    <property type="molecule type" value="Genomic_DNA"/>
</dbReference>
<gene>
    <name evidence="1" type="ORF">K469DRAFT_604984</name>
</gene>
<dbReference type="SUPFAM" id="SSF56672">
    <property type="entry name" value="DNA/RNA polymerases"/>
    <property type="match status" value="1"/>
</dbReference>
<dbReference type="Proteomes" id="UP000800200">
    <property type="component" value="Unassembled WGS sequence"/>
</dbReference>
<sequence>VYVNYRGLNKITKKNYFTLLLISKTLDCLADLIRFTKLYFKDIYYYIRI</sequence>
<evidence type="ECO:0000313" key="2">
    <source>
        <dbReference type="Proteomes" id="UP000800200"/>
    </source>
</evidence>
<proteinExistence type="predicted"/>
<dbReference type="Gene3D" id="3.30.70.270">
    <property type="match status" value="1"/>
</dbReference>
<dbReference type="OrthoDB" id="5599418at2759"/>
<dbReference type="InterPro" id="IPR043128">
    <property type="entry name" value="Rev_trsase/Diguanyl_cyclase"/>
</dbReference>
<feature type="non-terminal residue" evidence="1">
    <location>
        <position position="1"/>
    </location>
</feature>
<accession>A0A6A6DC57</accession>
<dbReference type="InterPro" id="IPR043502">
    <property type="entry name" value="DNA/RNA_pol_sf"/>
</dbReference>
<evidence type="ECO:0000313" key="1">
    <source>
        <dbReference type="EMBL" id="KAF2177007.1"/>
    </source>
</evidence>